<dbReference type="InterPro" id="IPR047324">
    <property type="entry name" value="LbH_gamma_CA-like"/>
</dbReference>
<comment type="caution">
    <text evidence="4">The sequence shown here is derived from an EMBL/GenBank/DDBJ whole genome shotgun (WGS) entry which is preliminary data.</text>
</comment>
<dbReference type="GO" id="GO:0045271">
    <property type="term" value="C:respiratory chain complex I"/>
    <property type="evidence" value="ECO:0007669"/>
    <property type="project" value="UniProtKB-ARBA"/>
</dbReference>
<reference evidence="4 5" key="1">
    <citation type="journal article" date="2024" name="Plant J.">
        <title>Genome sequences and population genomics reveal climatic adaptation and genomic divergence between two closely related sweetgum species.</title>
        <authorList>
            <person name="Xu W.Q."/>
            <person name="Ren C.Q."/>
            <person name="Zhang X.Y."/>
            <person name="Comes H.P."/>
            <person name="Liu X.H."/>
            <person name="Li Y.G."/>
            <person name="Kettle C.J."/>
            <person name="Jalonen R."/>
            <person name="Gaisberger H."/>
            <person name="Ma Y.Z."/>
            <person name="Qiu Y.X."/>
        </authorList>
    </citation>
    <scope>NUCLEOTIDE SEQUENCE [LARGE SCALE GENOMIC DNA]</scope>
    <source>
        <strain evidence="4">Hangzhou</strain>
    </source>
</reference>
<dbReference type="InterPro" id="IPR011004">
    <property type="entry name" value="Trimer_LpxA-like_sf"/>
</dbReference>
<proteinExistence type="inferred from homology"/>
<accession>A0AAP0RZC8</accession>
<comment type="similarity">
    <text evidence="1">Belongs to the gamma-class carbonic anhydrase family.</text>
</comment>
<evidence type="ECO:0000256" key="1">
    <source>
        <dbReference type="ARBA" id="ARBA00023595"/>
    </source>
</evidence>
<evidence type="ECO:0008006" key="6">
    <source>
        <dbReference type="Google" id="ProtNLM"/>
    </source>
</evidence>
<comment type="subcellular location">
    <subcellularLocation>
        <location evidence="2">Mitochondrion membrane</location>
        <topology evidence="2">Peripheral membrane protein</topology>
        <orientation evidence="2">Matrix side</orientation>
    </subcellularLocation>
</comment>
<dbReference type="InterPro" id="IPR001451">
    <property type="entry name" value="Hexapep"/>
</dbReference>
<dbReference type="EMBL" id="JBBPBK010000005">
    <property type="protein sequence ID" value="KAK9284701.1"/>
    <property type="molecule type" value="Genomic_DNA"/>
</dbReference>
<dbReference type="GO" id="GO:0031966">
    <property type="term" value="C:mitochondrial membrane"/>
    <property type="evidence" value="ECO:0007669"/>
    <property type="project" value="UniProtKB-SubCell"/>
</dbReference>
<dbReference type="InterPro" id="IPR050484">
    <property type="entry name" value="Transf_Hexapept/Carb_Anhydrase"/>
</dbReference>
<dbReference type="Pfam" id="PF14602">
    <property type="entry name" value="Hexapep_2"/>
    <property type="match status" value="1"/>
</dbReference>
<organism evidence="4 5">
    <name type="scientific">Liquidambar formosana</name>
    <name type="common">Formosan gum</name>
    <dbReference type="NCBI Taxonomy" id="63359"/>
    <lineage>
        <taxon>Eukaryota</taxon>
        <taxon>Viridiplantae</taxon>
        <taxon>Streptophyta</taxon>
        <taxon>Embryophyta</taxon>
        <taxon>Tracheophyta</taxon>
        <taxon>Spermatophyta</taxon>
        <taxon>Magnoliopsida</taxon>
        <taxon>eudicotyledons</taxon>
        <taxon>Gunneridae</taxon>
        <taxon>Pentapetalae</taxon>
        <taxon>Saxifragales</taxon>
        <taxon>Altingiaceae</taxon>
        <taxon>Liquidambar</taxon>
    </lineage>
</organism>
<evidence type="ECO:0000313" key="5">
    <source>
        <dbReference type="Proteomes" id="UP001415857"/>
    </source>
</evidence>
<dbReference type="AlphaFoldDB" id="A0AAP0RZC8"/>
<dbReference type="Proteomes" id="UP001415857">
    <property type="component" value="Unassembled WGS sequence"/>
</dbReference>
<keyword evidence="5" id="KW-1185">Reference proteome</keyword>
<evidence type="ECO:0000313" key="4">
    <source>
        <dbReference type="EMBL" id="KAK9284701.1"/>
    </source>
</evidence>
<feature type="region of interest" description="Disordered" evidence="3">
    <location>
        <begin position="108"/>
        <end position="129"/>
    </location>
</feature>
<evidence type="ECO:0000256" key="2">
    <source>
        <dbReference type="ARBA" id="ARBA00034694"/>
    </source>
</evidence>
<dbReference type="PANTHER" id="PTHR13061:SF50">
    <property type="entry name" value="GAMMA CARBONIC ANHYDRASE 1, MITOCHONDRIAL"/>
    <property type="match status" value="1"/>
</dbReference>
<sequence>MAVWQVAASNTAPWVRGIWACICCVGNHREPSPSRSYVDSVRLLVLDEETTFFLLRNCLDMGLLTHNRFCPPRDTGLQEVSIPSKQTGAILCFFSEFGTQVRRRRRGRRWERWEKQSTPSDSGSAKRAKPSIASAVRLQGNYYFQEQLSRHRTLMNIFDKAPVVDKDAFVAPSASIIGDVLVGRGSSIWYGCVLRGDVNSISIGSGTNIQDNSLVHVAKSNLSGKVLPTIIGDNVTVGHSAVLHGCTVEDEAFVGMGATLLDGVYVEKHAMVAAGALVRQNTRIPCGEVWGGNPARFLRKLTEEEMAFFTQSATNYSNLAQVHAAENAKSFDEIEFEKVLRKKFARRDEEYDSMLGVVRETPPELILPDNILPDKAPKAT</sequence>
<dbReference type="FunFam" id="2.160.10.10:FF:000012">
    <property type="entry name" value="Carnitine operon protein CaiE"/>
    <property type="match status" value="1"/>
</dbReference>
<dbReference type="SUPFAM" id="SSF51161">
    <property type="entry name" value="Trimeric LpxA-like enzymes"/>
    <property type="match status" value="1"/>
</dbReference>
<dbReference type="Gene3D" id="2.160.10.10">
    <property type="entry name" value="Hexapeptide repeat proteins"/>
    <property type="match status" value="1"/>
</dbReference>
<evidence type="ECO:0000256" key="3">
    <source>
        <dbReference type="SAM" id="MobiDB-lite"/>
    </source>
</evidence>
<dbReference type="PANTHER" id="PTHR13061">
    <property type="entry name" value="DYNACTIN SUBUNIT P25"/>
    <property type="match status" value="1"/>
</dbReference>
<protein>
    <recommendedName>
        <fullName evidence="6">Gamma carbonic anhydrase 1, mitochondrial</fullName>
    </recommendedName>
</protein>
<dbReference type="GO" id="GO:0009853">
    <property type="term" value="P:photorespiration"/>
    <property type="evidence" value="ECO:0007669"/>
    <property type="project" value="UniProtKB-ARBA"/>
</dbReference>
<name>A0AAP0RZC8_LIQFO</name>
<gene>
    <name evidence="4" type="ORF">L1049_023877</name>
</gene>
<dbReference type="CDD" id="cd04645">
    <property type="entry name" value="LbH_gamma_CA_like"/>
    <property type="match status" value="1"/>
</dbReference>